<evidence type="ECO:0000256" key="1">
    <source>
        <dbReference type="ARBA" id="ARBA00004328"/>
    </source>
</evidence>
<dbReference type="InterPro" id="IPR030392">
    <property type="entry name" value="S74_ICA"/>
</dbReference>
<accession>A0A3S7UQ31</accession>
<protein>
    <submittedName>
        <fullName evidence="4">Tail protein</fullName>
    </submittedName>
</protein>
<evidence type="ECO:0000313" key="4">
    <source>
        <dbReference type="EMBL" id="AYH92260.1"/>
    </source>
</evidence>
<keyword evidence="5" id="KW-1185">Reference proteome</keyword>
<dbReference type="Proteomes" id="UP000276738">
    <property type="component" value="Segment"/>
</dbReference>
<dbReference type="RefSeq" id="YP_009814411.1">
    <property type="nucleotide sequence ID" value="NC_048085.1"/>
</dbReference>
<reference evidence="4 5" key="1">
    <citation type="submission" date="2018-08" db="EMBL/GenBank/DDBJ databases">
        <title>Lactobacillus phages that infect wine-derived L. plantarum strains.</title>
        <authorList>
            <person name="Kyrkou I."/>
            <person name="Byth Carstens A."/>
            <person name="Ellegaard-Jensen L."/>
            <person name="Kot W."/>
            <person name="Hestbjerg Hansen L."/>
        </authorList>
    </citation>
    <scope>NUCLEOTIDE SEQUENCE [LARGE SCALE GENOMIC DNA]</scope>
</reference>
<dbReference type="PROSITE" id="PS51688">
    <property type="entry name" value="ICA"/>
    <property type="match status" value="1"/>
</dbReference>
<name>A0A3S7UQ31_9CAUD</name>
<dbReference type="KEGG" id="vg:55005549"/>
<feature type="domain" description="Peptidase S74" evidence="3">
    <location>
        <begin position="2269"/>
        <end position="2368"/>
    </location>
</feature>
<evidence type="ECO:0000313" key="5">
    <source>
        <dbReference type="Proteomes" id="UP000276738"/>
    </source>
</evidence>
<comment type="subcellular location">
    <subcellularLocation>
        <location evidence="1">Virion</location>
    </subcellularLocation>
</comment>
<proteinExistence type="predicted"/>
<sequence>MADISIPEGDNPVRYQASLGGNQKYRNMGNVSGQAYLVRGQVTNVYYQKGTLDFNTYGSSVTSGVTDGSGSAPIPVDFWGKNTDGKVFGCYRPVQKGSQILVAYIGGDTSRPIVIGVYPDNEASYELISPVHYNTGDDSTDDVQNDALGERKIYPNQQMMYESGKGDILRSMGGKSFLYISENGSGYLDDINYAYDEISDFYDADANEIEPTMTKAQSWLLVHEDNESDEASDGHRTRFYVNRSGELMVTFANKEDPNNIVVLEASKDSGFKLTKRFDNSNIKEDSEDYVQFGIGNGNNVSIKSVDSGDATSFYLDNGNIKFSTPNKGSITFDGISVNDLLGKVSDAETAANDAGTKADIAASAGAIAQSAASNAASQALAASQAGEDAKSAAVNAQAAGEDAKTQAEDTRNRIIYYSSISNEKDVAIPGKYIIVNTDTYIKNGTIKTAHIGDGAITNAKIANLAVGTAQLEDAAITRAKIGNLAVGTAQIEDAAITDAKVGDLSADHLNAGTIDFSVISGIHINASEIDVGKIVADQIFVNGLGDISKNLGTVTSGKITGTNVNDDINTVQSGVNDLNNPNLMSVIEKQTAAKQFAGLTSQYNVILARAKDDSISTTDLTTAYTNLDNFITPLLKDTTKASKIDRYTYNSLTYAYNTALSNVQAALKDAYNTDISNMYTSVAVASQAASSAAIVASQAATTGDNASHAAEQARIAASQAQIAGDNATSVANNASQAASGAVIAGSTASVNADKAVKVANQAKSAGDNATSVANNASQAASGAVIAGSTAAVIANKASTVANQAKSAGDNATSVANNATSVANSAKSTADSTYAYANSEIAVQSTATAKAQSTADNAFSQAQAVGSRADSEIAVNSMATAKAQSTADNAFSQAQAVGSQASAEISNNSTATAKAQSTADNAFSKAQAVGSQASAEIAVQSNATAKAQSTADNAFSQATTAIDNGKVTSQAVTDLKDGSKLTIAELENGLATKVANSDYASYKEQTASQIGQLVTNGAFSAYQTQTADLIAQKVATSDFSAYQATTAKAIESKVESKDFNTYKTQTADLIDDKVSSSQYSSDKTQTASEIADRVSNSAFSTYQTQTASQIASKVDNGDFSTYKTQTADLIASKVANKDFSAYQATTAKSIESKVESNDFNTYKSQTADLINDKVSNSEYASDKTQTASQISQMVSNSAFSAYQTQTASQIAQTVSNSAFSAYQQTTADLIASKVATKDFSAYQATTATAIDSKVESSDFNTYKTQTADLIDDKVSSSEYASDKTQTASEIADRVSNSAFSTYQTQTASQIASKVDNGDFSTYKTQTAGLIAQKVATSDFSAYQATTAKEISSKVESSDFNTYKTQTADVIASKVESKDFQALQTQVDNSAVGTNLLLNTSDYSTNWEWNVNPSIDTTQKPAILHYPSTTITSGASIIAQQNIGSILQSSTTYTASFYAKGSGTFKFFCYPGVAATAISVNGIVVSSTSSDCNTSIPLASNYARYTITFTTLSSISNSKYFLLRQDYNTSYTSYNTVEAYVYGMKLEKGSVATDWCPNPADNATQSQFTQLSGEIDLRVTKGGLVDQINIQAGKTLISSSGQLILSGKSVVLDSVDPVIMKSANIGNMAVGTAQIANGAITNAQIGSLAVDTANIKDAAINSAKIADLAVGTAQIGDGAITNAKIGKLAVGTAQIANGAITDAQIGSLAVGTAQIKDEAVNSAKIAKLAVGTAQIGDGAITNAKIGNLAVGTAQIANAAITDAQVGNVSANKLTAGTIDFNTITGKNINASNITTGTLDTNRLNVNKLSALSADLGDVTTGSLKGVDIVAKTFSTPNGSFTTDENGSVVASNLTIRGVTNLVYNAALLGGVGGSNSSIPGWTMGTMGYFSNFTLHDGVPSIGFNGNTGASTWQQLAQSKLYPLNGLTGQPYSASVWFIDAGSDTTMTYNFTLAFFDSSGNRLPSGNYTGVSVSGTGSAQPWKQLTINGFNSPSTAVYVGLQYWAYNGTGHALFSSPMLTQTAQATGYQPDVGNIINAGEINGTIINGSTFHGGSIISNSNNTAHYYPMTITPDGMYNSTYFDNAVGMQSSVESGGISYKYRSMIADGSGQYLSYDSVVNGQGFQSQSGYTSAKDTTFSNSETISGYVNVTPSSGIYLYGPTQQINFAGRRDNIGSNGITMDAYGNVYSQDNSAWWRIGLNNGSKIVDFGIDKAGQNQIYFYRDINMGNISINRAHSITTKDGQALYINSGSGGRADLNVASLTYTGSVSKSLLSEKKDVKKVDTSYWSQLVNSIDLATYQYKDDDNISNLRLSGIVDDVNEDKQWNLPDIFVARDEDGKLAGIENIVLQNAMLATIQEQQKEIDKLNGHLLELEAKLNG</sequence>
<evidence type="ECO:0000259" key="3">
    <source>
        <dbReference type="PROSITE" id="PS51688"/>
    </source>
</evidence>
<keyword evidence="2" id="KW-1227">Viral tail protein</keyword>
<dbReference type="GeneID" id="55005549"/>
<dbReference type="GO" id="GO:0098015">
    <property type="term" value="C:virus tail"/>
    <property type="evidence" value="ECO:0007669"/>
    <property type="project" value="UniProtKB-KW"/>
</dbReference>
<dbReference type="EMBL" id="MH809531">
    <property type="protein sequence ID" value="AYH92260.1"/>
    <property type="molecule type" value="Genomic_DNA"/>
</dbReference>
<evidence type="ECO:0000256" key="2">
    <source>
        <dbReference type="ARBA" id="ARBA00022732"/>
    </source>
</evidence>
<keyword evidence="2" id="KW-0946">Virion</keyword>
<organism evidence="4 5">
    <name type="scientific">Lactobacillus phage Bromius</name>
    <dbReference type="NCBI Taxonomy" id="2315485"/>
    <lineage>
        <taxon>Viruses</taxon>
        <taxon>Duplodnaviria</taxon>
        <taxon>Heunggongvirae</taxon>
        <taxon>Uroviricota</taxon>
        <taxon>Caudoviricetes</taxon>
        <taxon>Herelleviridae</taxon>
        <taxon>Harbinvirus</taxon>
        <taxon>Harbinvirus bromius</taxon>
    </lineage>
</organism>